<evidence type="ECO:0000313" key="10">
    <source>
        <dbReference type="Proteomes" id="UP000184497"/>
    </source>
</evidence>
<comment type="subcellular location">
    <subcellularLocation>
        <location evidence="1">Secreted</location>
    </subcellularLocation>
</comment>
<evidence type="ECO:0000313" key="9">
    <source>
        <dbReference type="EMBL" id="SHK80604.1"/>
    </source>
</evidence>
<dbReference type="Pfam" id="PF18884">
    <property type="entry name" value="TSP3_bac"/>
    <property type="match status" value="3"/>
</dbReference>
<dbReference type="SMART" id="SM00758">
    <property type="entry name" value="PA14"/>
    <property type="match status" value="2"/>
</dbReference>
<organism evidence="9 10">
    <name type="scientific">Marinobacter antarcticus</name>
    <dbReference type="NCBI Taxonomy" id="564117"/>
    <lineage>
        <taxon>Bacteria</taxon>
        <taxon>Pseudomonadati</taxon>
        <taxon>Pseudomonadota</taxon>
        <taxon>Gammaproteobacteria</taxon>
        <taxon>Pseudomonadales</taxon>
        <taxon>Marinobacteraceae</taxon>
        <taxon>Marinobacter</taxon>
    </lineage>
</organism>
<evidence type="ECO:0000256" key="6">
    <source>
        <dbReference type="ARBA" id="ARBA00023180"/>
    </source>
</evidence>
<dbReference type="PROSITE" id="PS51820">
    <property type="entry name" value="PA14"/>
    <property type="match status" value="2"/>
</dbReference>
<feature type="region of interest" description="Disordered" evidence="7">
    <location>
        <begin position="269"/>
        <end position="312"/>
    </location>
</feature>
<dbReference type="OrthoDB" id="9785394at2"/>
<dbReference type="EMBL" id="FRAQ01000004">
    <property type="protein sequence ID" value="SHK80604.1"/>
    <property type="molecule type" value="Genomic_DNA"/>
</dbReference>
<dbReference type="Pfam" id="PF07691">
    <property type="entry name" value="PA14"/>
    <property type="match status" value="2"/>
</dbReference>
<dbReference type="STRING" id="564117.SAMN05216369_3181"/>
<protein>
    <submittedName>
        <fullName evidence="9">PA14 domain-containing protein</fullName>
    </submittedName>
</protein>
<keyword evidence="5" id="KW-0106">Calcium</keyword>
<dbReference type="PANTHER" id="PTHR42970">
    <property type="entry name" value="PECTATE LYASE C-RELATED"/>
    <property type="match status" value="1"/>
</dbReference>
<evidence type="ECO:0000256" key="1">
    <source>
        <dbReference type="ARBA" id="ARBA00004613"/>
    </source>
</evidence>
<gene>
    <name evidence="9" type="ORF">SAMN05216369_3181</name>
</gene>
<name>A0A1M6VGX6_9GAMM</name>
<proteinExistence type="predicted"/>
<evidence type="ECO:0000256" key="3">
    <source>
        <dbReference type="ARBA" id="ARBA00022723"/>
    </source>
</evidence>
<accession>A0A1M6VGX6</accession>
<dbReference type="InterPro" id="IPR037524">
    <property type="entry name" value="PA14/GLEYA"/>
</dbReference>
<reference evidence="10" key="1">
    <citation type="submission" date="2016-11" db="EMBL/GenBank/DDBJ databases">
        <authorList>
            <person name="Varghese N."/>
            <person name="Submissions S."/>
        </authorList>
    </citation>
    <scope>NUCLEOTIDE SEQUENCE [LARGE SCALE GENOMIC DNA]</scope>
    <source>
        <strain evidence="10">CGMCC 1.10835</strain>
    </source>
</reference>
<keyword evidence="6" id="KW-0325">Glycoprotein</keyword>
<evidence type="ECO:0000256" key="5">
    <source>
        <dbReference type="ARBA" id="ARBA00022837"/>
    </source>
</evidence>
<keyword evidence="3" id="KW-0479">Metal-binding</keyword>
<dbReference type="InterPro" id="IPR011658">
    <property type="entry name" value="PA14_dom"/>
</dbReference>
<dbReference type="RefSeq" id="WP_072799298.1">
    <property type="nucleotide sequence ID" value="NZ_FRAQ01000004.1"/>
</dbReference>
<keyword evidence="4" id="KW-0732">Signal</keyword>
<dbReference type="GO" id="GO:0046872">
    <property type="term" value="F:metal ion binding"/>
    <property type="evidence" value="ECO:0007669"/>
    <property type="project" value="UniProtKB-KW"/>
</dbReference>
<dbReference type="Gene3D" id="3.90.182.10">
    <property type="entry name" value="Toxin - Anthrax Protective Antigen,domain 1"/>
    <property type="match status" value="2"/>
</dbReference>
<dbReference type="Proteomes" id="UP000184497">
    <property type="component" value="Unassembled WGS sequence"/>
</dbReference>
<feature type="domain" description="PA14" evidence="8">
    <location>
        <begin position="334"/>
        <end position="474"/>
    </location>
</feature>
<dbReference type="InterPro" id="IPR059100">
    <property type="entry name" value="TSP3_bac"/>
</dbReference>
<dbReference type="SUPFAM" id="SSF56988">
    <property type="entry name" value="Anthrax protective antigen"/>
    <property type="match status" value="2"/>
</dbReference>
<dbReference type="AlphaFoldDB" id="A0A1M6VGX6"/>
<dbReference type="PANTHER" id="PTHR42970:SF1">
    <property type="entry name" value="PECTATE LYASE C-RELATED"/>
    <property type="match status" value="1"/>
</dbReference>
<evidence type="ECO:0000256" key="2">
    <source>
        <dbReference type="ARBA" id="ARBA00022525"/>
    </source>
</evidence>
<dbReference type="SUPFAM" id="SSF49265">
    <property type="entry name" value="Fibronectin type III"/>
    <property type="match status" value="1"/>
</dbReference>
<feature type="region of interest" description="Disordered" evidence="7">
    <location>
        <begin position="221"/>
        <end position="256"/>
    </location>
</feature>
<evidence type="ECO:0000259" key="8">
    <source>
        <dbReference type="PROSITE" id="PS51820"/>
    </source>
</evidence>
<feature type="domain" description="PA14" evidence="8">
    <location>
        <begin position="26"/>
        <end position="182"/>
    </location>
</feature>
<dbReference type="InterPro" id="IPR052063">
    <property type="entry name" value="Polysaccharide_Lyase_1"/>
</dbReference>
<keyword evidence="10" id="KW-1185">Reference proteome</keyword>
<evidence type="ECO:0000256" key="7">
    <source>
        <dbReference type="SAM" id="MobiDB-lite"/>
    </source>
</evidence>
<dbReference type="InterPro" id="IPR036116">
    <property type="entry name" value="FN3_sf"/>
</dbReference>
<sequence>MSITRSIAVGILVTLSITPGLALSESQPGLVDVLYWDDISGTKVSDLTAHPDYPHNPHEVLEITSLDSPRNRGDNFGALVRGYIEPPLDGDYRFYITGDDETLLFLSSSERSDNGELVASVPGWTKVGEFNKYSSQSSDLRTLESGQRYYFEIRFKEGGGNDHFTVAWEGPGFARSVVPSSALHSWSPAAAEPGMSIQEAYHLGYRAGFLDAGANIGFNSSFPPQDEDGDGVYDNWEVVNGLDPKDPADAQSDPDGDLLTAYDEFFLGTTENNADTDGDGIPDGVEVSGSLDPLDSADDQQDKDGDGYSNLKEYQAGTDLNSASETPVPEDSQQYLAGFVGQYFRGINFNQLVAVRNESKIDFDWGGGSPSDDLPSNEFSARWVGEFTAPHAEGQVVYRFTTRTDDGVRLFLAGQAVIDVWLNQSAASYSHEVALAPGESVPVAMEYYEKGGDAVAQLIVVEASTGALVDYGSVFRVPDPSESNATDTDQDGLPNTWELNYGTNVWVQDGDDILNSGNVTNFEAYQKDLDPRTLETSLADSDPAMLATLTWTAPLMRTDGSSLSLSAIDHYLVNYGQNPSDLTYQVQLDGDATSYEFNELGSGDWNFSIQVVDTNGLVSVPSDQVSKLIL</sequence>
<keyword evidence="2" id="KW-0964">Secreted</keyword>
<evidence type="ECO:0000256" key="4">
    <source>
        <dbReference type="ARBA" id="ARBA00022729"/>
    </source>
</evidence>